<dbReference type="EMBL" id="AFBR01000087">
    <property type="protein sequence ID" value="EGG51088.1"/>
    <property type="molecule type" value="Genomic_DNA"/>
</dbReference>
<dbReference type="STRING" id="762982.HMPREF9442_02941"/>
<protein>
    <submittedName>
        <fullName evidence="1">Endoribonuclease L-PSP</fullName>
    </submittedName>
</protein>
<dbReference type="Proteomes" id="UP000005546">
    <property type="component" value="Unassembled WGS sequence"/>
</dbReference>
<dbReference type="SUPFAM" id="SSF55298">
    <property type="entry name" value="YjgF-like"/>
    <property type="match status" value="1"/>
</dbReference>
<dbReference type="AlphaFoldDB" id="F3QXM0"/>
<sequence>MQVPKNRNNMDKSKVYWEDLGVTAEISAFAPQGKIEEFHAMLHVEPKAELFDGQLKRIYEGEKRLLQLPQVMGADVILKRYFLSDSTNQQPLMKQEADCSVSVIQQPPLDGSKVAVWLYLQKGSKVANVNGVIVAEHNGYRHLWKMGMHEHKGDSAWQTESLLISYEETLQSFNATLAGNCIRTWFFVRDVDTQYAGMVKARKENFAEQGLTERTHYISSTGIGGLPADTRALVQMGTYALTGFEPSQQRYLYAPTHLNPTYEYGVTFERGTVMEYGDRAHVFISGTASINNKGEVVHVGNIVKQAERMWENVGVLLEEGGASFDDVMQIIVYLRDICDYQTVKEMFDRRFPDMPKVITLAPVCRPTWLIEMECIAVKKRCNEKYRDF</sequence>
<keyword evidence="2" id="KW-1185">Reference proteome</keyword>
<dbReference type="InterPro" id="IPR035959">
    <property type="entry name" value="RutC-like_sf"/>
</dbReference>
<dbReference type="CDD" id="cd06153">
    <property type="entry name" value="YjgF_YER057c_UK114_like_5"/>
    <property type="match status" value="1"/>
</dbReference>
<dbReference type="PANTHER" id="PTHR11803:SF39">
    <property type="entry name" value="2-IMINOBUTANOATE_2-IMINOPROPANOATE DEAMINASE"/>
    <property type="match status" value="1"/>
</dbReference>
<dbReference type="HOGENOM" id="CLU_062425_0_0_10"/>
<evidence type="ECO:0000313" key="1">
    <source>
        <dbReference type="EMBL" id="EGG51088.1"/>
    </source>
</evidence>
<proteinExistence type="predicted"/>
<gene>
    <name evidence="1" type="ORF">HMPREF9442_02941</name>
</gene>
<evidence type="ECO:0000313" key="2">
    <source>
        <dbReference type="Proteomes" id="UP000005546"/>
    </source>
</evidence>
<comment type="caution">
    <text evidence="1">The sequence shown here is derived from an EMBL/GenBank/DDBJ whole genome shotgun (WGS) entry which is preliminary data.</text>
</comment>
<dbReference type="Pfam" id="PF01042">
    <property type="entry name" value="Ribonuc_L-PSP"/>
    <property type="match status" value="1"/>
</dbReference>
<dbReference type="GO" id="GO:0005829">
    <property type="term" value="C:cytosol"/>
    <property type="evidence" value="ECO:0007669"/>
    <property type="project" value="TreeGrafter"/>
</dbReference>
<reference evidence="1 2" key="1">
    <citation type="submission" date="2011-02" db="EMBL/GenBank/DDBJ databases">
        <authorList>
            <person name="Weinstock G."/>
            <person name="Sodergren E."/>
            <person name="Clifton S."/>
            <person name="Fulton L."/>
            <person name="Fulton B."/>
            <person name="Courtney L."/>
            <person name="Fronick C."/>
            <person name="Harrison M."/>
            <person name="Strong C."/>
            <person name="Farmer C."/>
            <person name="Delahaunty K."/>
            <person name="Markovic C."/>
            <person name="Hall O."/>
            <person name="Minx P."/>
            <person name="Tomlinson C."/>
            <person name="Mitreva M."/>
            <person name="Hou S."/>
            <person name="Chen J."/>
            <person name="Wollam A."/>
            <person name="Pepin K.H."/>
            <person name="Johnson M."/>
            <person name="Bhonagiri V."/>
            <person name="Zhang X."/>
            <person name="Suruliraj S."/>
            <person name="Warren W."/>
            <person name="Chinwalla A."/>
            <person name="Mardis E.R."/>
            <person name="Wilson R.K."/>
        </authorList>
    </citation>
    <scope>NUCLEOTIDE SEQUENCE [LARGE SCALE GENOMIC DNA]</scope>
    <source>
        <strain evidence="1 2">YIT 11841</strain>
    </source>
</reference>
<accession>F3QXM0</accession>
<dbReference type="eggNOG" id="COG0251">
    <property type="taxonomic scope" value="Bacteria"/>
</dbReference>
<dbReference type="InterPro" id="IPR006175">
    <property type="entry name" value="YjgF/YER057c/UK114"/>
</dbReference>
<organism evidence="1 2">
    <name type="scientific">Paraprevotella xylaniphila YIT 11841</name>
    <dbReference type="NCBI Taxonomy" id="762982"/>
    <lineage>
        <taxon>Bacteria</taxon>
        <taxon>Pseudomonadati</taxon>
        <taxon>Bacteroidota</taxon>
        <taxon>Bacteroidia</taxon>
        <taxon>Bacteroidales</taxon>
        <taxon>Prevotellaceae</taxon>
        <taxon>Paraprevotella</taxon>
    </lineage>
</organism>
<dbReference type="PANTHER" id="PTHR11803">
    <property type="entry name" value="2-IMINOBUTANOATE/2-IMINOPROPANOATE DEAMINASE RIDA"/>
    <property type="match status" value="1"/>
</dbReference>
<name>F3QXM0_9BACT</name>
<dbReference type="GO" id="GO:0019239">
    <property type="term" value="F:deaminase activity"/>
    <property type="evidence" value="ECO:0007669"/>
    <property type="project" value="TreeGrafter"/>
</dbReference>
<dbReference type="Gene3D" id="3.30.1330.40">
    <property type="entry name" value="RutC-like"/>
    <property type="match status" value="2"/>
</dbReference>